<feature type="region of interest" description="Disordered" evidence="1">
    <location>
        <begin position="132"/>
        <end position="154"/>
    </location>
</feature>
<evidence type="ECO:0000313" key="2">
    <source>
        <dbReference type="EMBL" id="KAF1969734.1"/>
    </source>
</evidence>
<feature type="compositionally biased region" description="Polar residues" evidence="1">
    <location>
        <begin position="133"/>
        <end position="147"/>
    </location>
</feature>
<evidence type="ECO:0000313" key="3">
    <source>
        <dbReference type="Proteomes" id="UP000800036"/>
    </source>
</evidence>
<evidence type="ECO:0000256" key="1">
    <source>
        <dbReference type="SAM" id="MobiDB-lite"/>
    </source>
</evidence>
<dbReference type="EMBL" id="ML976706">
    <property type="protein sequence ID" value="KAF1969734.1"/>
    <property type="molecule type" value="Genomic_DNA"/>
</dbReference>
<name>A0A6A5UYB2_9PLEO</name>
<sequence>MVTPLLHRDQGPVSRYHSQLSLTMDTWNRSGIVRHFSRRSTSPPELSPANKSLGKATMFQGQRCIPVLFWDRAPIAMRQRRLLDLYPGIDMRATVVTAVTNFTMHWRPFPKFAVTNSKIACMMSFPPIHWAASRTQSDDPSPTSKHAIQQDDDDPFHTVAPLWVRWTQPSPFPNKPGYRFQALAETVSC</sequence>
<dbReference type="AlphaFoldDB" id="A0A6A5UYB2"/>
<dbReference type="Proteomes" id="UP000800036">
    <property type="component" value="Unassembled WGS sequence"/>
</dbReference>
<keyword evidence="3" id="KW-1185">Reference proteome</keyword>
<reference evidence="2" key="1">
    <citation type="journal article" date="2020" name="Stud. Mycol.">
        <title>101 Dothideomycetes genomes: a test case for predicting lifestyles and emergence of pathogens.</title>
        <authorList>
            <person name="Haridas S."/>
            <person name="Albert R."/>
            <person name="Binder M."/>
            <person name="Bloem J."/>
            <person name="Labutti K."/>
            <person name="Salamov A."/>
            <person name="Andreopoulos B."/>
            <person name="Baker S."/>
            <person name="Barry K."/>
            <person name="Bills G."/>
            <person name="Bluhm B."/>
            <person name="Cannon C."/>
            <person name="Castanera R."/>
            <person name="Culley D."/>
            <person name="Daum C."/>
            <person name="Ezra D."/>
            <person name="Gonzalez J."/>
            <person name="Henrissat B."/>
            <person name="Kuo A."/>
            <person name="Liang C."/>
            <person name="Lipzen A."/>
            <person name="Lutzoni F."/>
            <person name="Magnuson J."/>
            <person name="Mondo S."/>
            <person name="Nolan M."/>
            <person name="Ohm R."/>
            <person name="Pangilinan J."/>
            <person name="Park H.-J."/>
            <person name="Ramirez L."/>
            <person name="Alfaro M."/>
            <person name="Sun H."/>
            <person name="Tritt A."/>
            <person name="Yoshinaga Y."/>
            <person name="Zwiers L.-H."/>
            <person name="Turgeon B."/>
            <person name="Goodwin S."/>
            <person name="Spatafora J."/>
            <person name="Crous P."/>
            <person name="Grigoriev I."/>
        </authorList>
    </citation>
    <scope>NUCLEOTIDE SEQUENCE</scope>
    <source>
        <strain evidence="2">CBS 107.79</strain>
    </source>
</reference>
<accession>A0A6A5UYB2</accession>
<organism evidence="2 3">
    <name type="scientific">Bimuria novae-zelandiae CBS 107.79</name>
    <dbReference type="NCBI Taxonomy" id="1447943"/>
    <lineage>
        <taxon>Eukaryota</taxon>
        <taxon>Fungi</taxon>
        <taxon>Dikarya</taxon>
        <taxon>Ascomycota</taxon>
        <taxon>Pezizomycotina</taxon>
        <taxon>Dothideomycetes</taxon>
        <taxon>Pleosporomycetidae</taxon>
        <taxon>Pleosporales</taxon>
        <taxon>Massarineae</taxon>
        <taxon>Didymosphaeriaceae</taxon>
        <taxon>Bimuria</taxon>
    </lineage>
</organism>
<gene>
    <name evidence="2" type="ORF">BU23DRAFT_233310</name>
</gene>
<protein>
    <submittedName>
        <fullName evidence="2">Uncharacterized protein</fullName>
    </submittedName>
</protein>
<proteinExistence type="predicted"/>